<accession>A0A0P0XHJ1</accession>
<reference evidence="2 3" key="3">
    <citation type="journal article" date="2013" name="Rice">
        <title>Improvement of the Oryza sativa Nipponbare reference genome using next generation sequence and optical map data.</title>
        <authorList>
            <person name="Kawahara Y."/>
            <person name="de la Bastide M."/>
            <person name="Hamilton J.P."/>
            <person name="Kanamori H."/>
            <person name="McCombie W.R."/>
            <person name="Ouyang S."/>
            <person name="Schwartz D.C."/>
            <person name="Tanaka T."/>
            <person name="Wu J."/>
            <person name="Zhou S."/>
            <person name="Childs K.L."/>
            <person name="Davidson R.M."/>
            <person name="Lin H."/>
            <person name="Quesada-Ocampo L."/>
            <person name="Vaillancourt B."/>
            <person name="Sakai H."/>
            <person name="Lee S.S."/>
            <person name="Kim J."/>
            <person name="Numa H."/>
            <person name="Itoh T."/>
            <person name="Buell C.R."/>
            <person name="Matsumoto T."/>
        </authorList>
    </citation>
    <scope>NUCLEOTIDE SEQUENCE [LARGE SCALE GENOMIC DNA]</scope>
    <source>
        <strain evidence="3">cv. Nipponbare</strain>
    </source>
</reference>
<protein>
    <submittedName>
        <fullName evidence="2">Os08g0507701 protein</fullName>
    </submittedName>
</protein>
<sequence>EDYRRALGHGVAPDLRVVLLRPVRHEDRRRRVQAHHLLHHGLEVRQLLYVVLLHLRGFHLAGEDVVHLGARLGHYARVAEQFRHRPLHRDGDRVGPGAEQVVHYACHVVASDRAGGHEVEEGVQEVACAGVGVLSGRGVGQAAVDYAVEDAEHLVVALLRPATPSLQVEPAEVEHATVHDLADVDHLPGVPGEVADDVPHLALPDAARRGEAPRGEDVGGRHAAQRLPARVGARQPYHGPAGEPARAGSVRHRARREAPVVLGERLPRRAGRRDDHGGDEAQLQRHHGAVLAGEARQSVVHVAAQAEHVADHRERRRARRQPPRSAAHRAGEVVASHRGGERCA</sequence>
<feature type="region of interest" description="Disordered" evidence="1">
    <location>
        <begin position="231"/>
        <end position="284"/>
    </location>
</feature>
<feature type="region of interest" description="Disordered" evidence="1">
    <location>
        <begin position="305"/>
        <end position="344"/>
    </location>
</feature>
<name>A0A0P0XHJ1_ORYSJ</name>
<keyword evidence="3" id="KW-1185">Reference proteome</keyword>
<dbReference type="EMBL" id="AP014964">
    <property type="protein sequence ID" value="BAT06171.1"/>
    <property type="molecule type" value="Genomic_DNA"/>
</dbReference>
<gene>
    <name evidence="2" type="ordered locus">Os08g0507701</name>
    <name evidence="2" type="ORF">OSNPB_080507701</name>
</gene>
<dbReference type="PaxDb" id="39947-A0A0P0XHJ1"/>
<dbReference type="Proteomes" id="UP000059680">
    <property type="component" value="Chromosome 8"/>
</dbReference>
<evidence type="ECO:0000313" key="2">
    <source>
        <dbReference type="EMBL" id="BAT06171.1"/>
    </source>
</evidence>
<organism evidence="2 3">
    <name type="scientific">Oryza sativa subsp. japonica</name>
    <name type="common">Rice</name>
    <dbReference type="NCBI Taxonomy" id="39947"/>
    <lineage>
        <taxon>Eukaryota</taxon>
        <taxon>Viridiplantae</taxon>
        <taxon>Streptophyta</taxon>
        <taxon>Embryophyta</taxon>
        <taxon>Tracheophyta</taxon>
        <taxon>Spermatophyta</taxon>
        <taxon>Magnoliopsida</taxon>
        <taxon>Liliopsida</taxon>
        <taxon>Poales</taxon>
        <taxon>Poaceae</taxon>
        <taxon>BOP clade</taxon>
        <taxon>Oryzoideae</taxon>
        <taxon>Oryzeae</taxon>
        <taxon>Oryzinae</taxon>
        <taxon>Oryza</taxon>
        <taxon>Oryza sativa</taxon>
    </lineage>
</organism>
<reference evidence="2 3" key="2">
    <citation type="journal article" date="2013" name="Plant Cell Physiol.">
        <title>Rice Annotation Project Database (RAP-DB): an integrative and interactive database for rice genomics.</title>
        <authorList>
            <person name="Sakai H."/>
            <person name="Lee S.S."/>
            <person name="Tanaka T."/>
            <person name="Numa H."/>
            <person name="Kim J."/>
            <person name="Kawahara Y."/>
            <person name="Wakimoto H."/>
            <person name="Yang C.C."/>
            <person name="Iwamoto M."/>
            <person name="Abe T."/>
            <person name="Yamada Y."/>
            <person name="Muto A."/>
            <person name="Inokuchi H."/>
            <person name="Ikemura T."/>
            <person name="Matsumoto T."/>
            <person name="Sasaki T."/>
            <person name="Itoh T."/>
        </authorList>
    </citation>
    <scope>NUCLEOTIDE SEQUENCE [LARGE SCALE GENOMIC DNA]</scope>
    <source>
        <strain evidence="3">cv. Nipponbare</strain>
    </source>
</reference>
<dbReference type="AlphaFoldDB" id="A0A0P0XHJ1"/>
<evidence type="ECO:0000256" key="1">
    <source>
        <dbReference type="SAM" id="MobiDB-lite"/>
    </source>
</evidence>
<reference evidence="3" key="1">
    <citation type="journal article" date="2005" name="Nature">
        <title>The map-based sequence of the rice genome.</title>
        <authorList>
            <consortium name="International rice genome sequencing project (IRGSP)"/>
            <person name="Matsumoto T."/>
            <person name="Wu J."/>
            <person name="Kanamori H."/>
            <person name="Katayose Y."/>
            <person name="Fujisawa M."/>
            <person name="Namiki N."/>
            <person name="Mizuno H."/>
            <person name="Yamamoto K."/>
            <person name="Antonio B.A."/>
            <person name="Baba T."/>
            <person name="Sakata K."/>
            <person name="Nagamura Y."/>
            <person name="Aoki H."/>
            <person name="Arikawa K."/>
            <person name="Arita K."/>
            <person name="Bito T."/>
            <person name="Chiden Y."/>
            <person name="Fujitsuka N."/>
            <person name="Fukunaka R."/>
            <person name="Hamada M."/>
            <person name="Harada C."/>
            <person name="Hayashi A."/>
            <person name="Hijishita S."/>
            <person name="Honda M."/>
            <person name="Hosokawa S."/>
            <person name="Ichikawa Y."/>
            <person name="Idonuma A."/>
            <person name="Iijima M."/>
            <person name="Ikeda M."/>
            <person name="Ikeno M."/>
            <person name="Ito K."/>
            <person name="Ito S."/>
            <person name="Ito T."/>
            <person name="Ito Y."/>
            <person name="Ito Y."/>
            <person name="Iwabuchi A."/>
            <person name="Kamiya K."/>
            <person name="Karasawa W."/>
            <person name="Kurita K."/>
            <person name="Katagiri S."/>
            <person name="Kikuta A."/>
            <person name="Kobayashi H."/>
            <person name="Kobayashi N."/>
            <person name="Machita K."/>
            <person name="Maehara T."/>
            <person name="Masukawa M."/>
            <person name="Mizubayashi T."/>
            <person name="Mukai Y."/>
            <person name="Nagasaki H."/>
            <person name="Nagata Y."/>
            <person name="Naito S."/>
            <person name="Nakashima M."/>
            <person name="Nakama Y."/>
            <person name="Nakamichi Y."/>
            <person name="Nakamura M."/>
            <person name="Meguro A."/>
            <person name="Negishi M."/>
            <person name="Ohta I."/>
            <person name="Ohta T."/>
            <person name="Okamoto M."/>
            <person name="Ono N."/>
            <person name="Saji S."/>
            <person name="Sakaguchi M."/>
            <person name="Sakai K."/>
            <person name="Shibata M."/>
            <person name="Shimokawa T."/>
            <person name="Song J."/>
            <person name="Takazaki Y."/>
            <person name="Terasawa K."/>
            <person name="Tsugane M."/>
            <person name="Tsuji K."/>
            <person name="Ueda S."/>
            <person name="Waki K."/>
            <person name="Yamagata H."/>
            <person name="Yamamoto M."/>
            <person name="Yamamoto S."/>
            <person name="Yamane H."/>
            <person name="Yoshiki S."/>
            <person name="Yoshihara R."/>
            <person name="Yukawa K."/>
            <person name="Zhong H."/>
            <person name="Yano M."/>
            <person name="Yuan Q."/>
            <person name="Ouyang S."/>
            <person name="Liu J."/>
            <person name="Jones K.M."/>
            <person name="Gansberger K."/>
            <person name="Moffat K."/>
            <person name="Hill J."/>
            <person name="Bera J."/>
            <person name="Fadrosh D."/>
            <person name="Jin S."/>
            <person name="Johri S."/>
            <person name="Kim M."/>
            <person name="Overton L."/>
            <person name="Reardon M."/>
            <person name="Tsitrin T."/>
            <person name="Vuong H."/>
            <person name="Weaver B."/>
            <person name="Ciecko A."/>
            <person name="Tallon L."/>
            <person name="Jackson J."/>
            <person name="Pai G."/>
            <person name="Aken S.V."/>
            <person name="Utterback T."/>
            <person name="Reidmuller S."/>
            <person name="Feldblyum T."/>
            <person name="Hsiao J."/>
            <person name="Zismann V."/>
            <person name="Iobst S."/>
            <person name="de Vazeille A.R."/>
            <person name="Buell C.R."/>
            <person name="Ying K."/>
            <person name="Li Y."/>
            <person name="Lu T."/>
            <person name="Huang Y."/>
            <person name="Zhao Q."/>
            <person name="Feng Q."/>
            <person name="Zhang L."/>
            <person name="Zhu J."/>
            <person name="Weng Q."/>
            <person name="Mu J."/>
            <person name="Lu Y."/>
            <person name="Fan D."/>
            <person name="Liu Y."/>
            <person name="Guan J."/>
            <person name="Zhang Y."/>
            <person name="Yu S."/>
            <person name="Liu X."/>
            <person name="Zhang Y."/>
            <person name="Hong G."/>
            <person name="Han B."/>
            <person name="Choisne N."/>
            <person name="Demange N."/>
            <person name="Orjeda G."/>
            <person name="Samain S."/>
            <person name="Cattolico L."/>
            <person name="Pelletier E."/>
            <person name="Couloux A."/>
            <person name="Segurens B."/>
            <person name="Wincker P."/>
            <person name="D'Hont A."/>
            <person name="Scarpelli C."/>
            <person name="Weissenbach J."/>
            <person name="Salanoubat M."/>
            <person name="Quetier F."/>
            <person name="Yu Y."/>
            <person name="Kim H.R."/>
            <person name="Rambo T."/>
            <person name="Currie J."/>
            <person name="Collura K."/>
            <person name="Luo M."/>
            <person name="Yang T."/>
            <person name="Ammiraju J.S.S."/>
            <person name="Engler F."/>
            <person name="Soderlund C."/>
            <person name="Wing R.A."/>
            <person name="Palmer L.E."/>
            <person name="de la Bastide M."/>
            <person name="Spiegel L."/>
            <person name="Nascimento L."/>
            <person name="Zutavern T."/>
            <person name="O'Shaughnessy A."/>
            <person name="Dike S."/>
            <person name="Dedhia N."/>
            <person name="Preston R."/>
            <person name="Balija V."/>
            <person name="McCombie W.R."/>
            <person name="Chow T."/>
            <person name="Chen H."/>
            <person name="Chung M."/>
            <person name="Chen C."/>
            <person name="Shaw J."/>
            <person name="Wu H."/>
            <person name="Hsiao K."/>
            <person name="Chao Y."/>
            <person name="Chu M."/>
            <person name="Cheng C."/>
            <person name="Hour A."/>
            <person name="Lee P."/>
            <person name="Lin S."/>
            <person name="Lin Y."/>
            <person name="Liou J."/>
            <person name="Liu S."/>
            <person name="Hsing Y."/>
            <person name="Raghuvanshi S."/>
            <person name="Mohanty A."/>
            <person name="Bharti A.K."/>
            <person name="Gaur A."/>
            <person name="Gupta V."/>
            <person name="Kumar D."/>
            <person name="Ravi V."/>
            <person name="Vij S."/>
            <person name="Kapur A."/>
            <person name="Khurana P."/>
            <person name="Khurana P."/>
            <person name="Khurana J.P."/>
            <person name="Tyagi A.K."/>
            <person name="Gaikwad K."/>
            <person name="Singh A."/>
            <person name="Dalal V."/>
            <person name="Srivastava S."/>
            <person name="Dixit A."/>
            <person name="Pal A.K."/>
            <person name="Ghazi I.A."/>
            <person name="Yadav M."/>
            <person name="Pandit A."/>
            <person name="Bhargava A."/>
            <person name="Sureshbabu K."/>
            <person name="Batra K."/>
            <person name="Sharma T.R."/>
            <person name="Mohapatra T."/>
            <person name="Singh N.K."/>
            <person name="Messing J."/>
            <person name="Nelson A.B."/>
            <person name="Fuks G."/>
            <person name="Kavchok S."/>
            <person name="Keizer G."/>
            <person name="Linton E."/>
            <person name="Llaca V."/>
            <person name="Song R."/>
            <person name="Tanyolac B."/>
            <person name="Young S."/>
            <person name="Ho-Il K."/>
            <person name="Hahn J.H."/>
            <person name="Sangsakoo G."/>
            <person name="Vanavichit A."/>
            <person name="de Mattos Luiz.A.T."/>
            <person name="Zimmer P.D."/>
            <person name="Malone G."/>
            <person name="Dellagostin O."/>
            <person name="de Oliveira A.C."/>
            <person name="Bevan M."/>
            <person name="Bancroft I."/>
            <person name="Minx P."/>
            <person name="Cordum H."/>
            <person name="Wilson R."/>
            <person name="Cheng Z."/>
            <person name="Jin W."/>
            <person name="Jiang J."/>
            <person name="Leong S.A."/>
            <person name="Iwama H."/>
            <person name="Gojobori T."/>
            <person name="Itoh T."/>
            <person name="Niimura Y."/>
            <person name="Fujii Y."/>
            <person name="Habara T."/>
            <person name="Sakai H."/>
            <person name="Sato Y."/>
            <person name="Wilson G."/>
            <person name="Kumar K."/>
            <person name="McCouch S."/>
            <person name="Juretic N."/>
            <person name="Hoen D."/>
            <person name="Wright S."/>
            <person name="Bruskiewich R."/>
            <person name="Bureau T."/>
            <person name="Miyao A."/>
            <person name="Hirochika H."/>
            <person name="Nishikawa T."/>
            <person name="Kadowaki K."/>
            <person name="Sugiura M."/>
            <person name="Burr B."/>
            <person name="Sasaki T."/>
        </authorList>
    </citation>
    <scope>NUCLEOTIDE SEQUENCE [LARGE SCALE GENOMIC DNA]</scope>
    <source>
        <strain evidence="3">cv. Nipponbare</strain>
    </source>
</reference>
<feature type="non-terminal residue" evidence="2">
    <location>
        <position position="1"/>
    </location>
</feature>
<feature type="compositionally biased region" description="Basic and acidic residues" evidence="1">
    <location>
        <begin position="272"/>
        <end position="283"/>
    </location>
</feature>
<evidence type="ECO:0000313" key="3">
    <source>
        <dbReference type="Proteomes" id="UP000059680"/>
    </source>
</evidence>
<dbReference type="Gramene" id="Os08t0507701-01">
    <property type="protein sequence ID" value="Os08t0507701-01"/>
    <property type="gene ID" value="Os08g0507701"/>
</dbReference>
<dbReference type="InParanoid" id="A0A0P0XHJ1"/>
<proteinExistence type="predicted"/>